<reference evidence="2" key="1">
    <citation type="submission" date="2013-02" db="EMBL/GenBank/DDBJ databases">
        <authorList>
            <consortium name="The Broad Institute Genome Sequencing Platform"/>
            <person name="Cuomo C."/>
            <person name="Becnel J."/>
            <person name="Sanscrainte N."/>
            <person name="Walker B."/>
            <person name="Young S.K."/>
            <person name="Zeng Q."/>
            <person name="Gargeya S."/>
            <person name="Fitzgerald M."/>
            <person name="Haas B."/>
            <person name="Abouelleil A."/>
            <person name="Alvarado L."/>
            <person name="Arachchi H.M."/>
            <person name="Berlin A.M."/>
            <person name="Chapman S.B."/>
            <person name="Dewar J."/>
            <person name="Goldberg J."/>
            <person name="Griggs A."/>
            <person name="Gujja S."/>
            <person name="Hansen M."/>
            <person name="Howarth C."/>
            <person name="Imamovic A."/>
            <person name="Larimer J."/>
            <person name="McCowan C."/>
            <person name="Murphy C."/>
            <person name="Neiman D."/>
            <person name="Pearson M."/>
            <person name="Priest M."/>
            <person name="Roberts A."/>
            <person name="Saif S."/>
            <person name="Shea T."/>
            <person name="Sisk P."/>
            <person name="Sykes S."/>
            <person name="Wortman J."/>
            <person name="Nusbaum C."/>
            <person name="Birren B."/>
        </authorList>
    </citation>
    <scope>NUCLEOTIDE SEQUENCE [LARGE SCALE GENOMIC DNA]</scope>
    <source>
        <strain evidence="2">PRA339</strain>
    </source>
</reference>
<gene>
    <name evidence="1" type="ORF">H312_03084</name>
</gene>
<evidence type="ECO:0000313" key="2">
    <source>
        <dbReference type="Proteomes" id="UP000030655"/>
    </source>
</evidence>
<proteinExistence type="predicted"/>
<evidence type="ECO:0000313" key="1">
    <source>
        <dbReference type="EMBL" id="KCZ79526.1"/>
    </source>
</evidence>
<protein>
    <submittedName>
        <fullName evidence="1">Uncharacterized protein</fullName>
    </submittedName>
</protein>
<dbReference type="OrthoDB" id="2192877at2759"/>
<organism evidence="1 2">
    <name type="scientific">Anncaliia algerae PRA339</name>
    <dbReference type="NCBI Taxonomy" id="1288291"/>
    <lineage>
        <taxon>Eukaryota</taxon>
        <taxon>Fungi</taxon>
        <taxon>Fungi incertae sedis</taxon>
        <taxon>Microsporidia</taxon>
        <taxon>Tubulinosematoidea</taxon>
        <taxon>Tubulinosematidae</taxon>
        <taxon>Anncaliia</taxon>
    </lineage>
</organism>
<keyword evidence="2" id="KW-1185">Reference proteome</keyword>
<dbReference type="Proteomes" id="UP000030655">
    <property type="component" value="Unassembled WGS sequence"/>
</dbReference>
<sequence length="67" mass="7770">FFKRLNKILELNYTKSLPKIGGDDIIVEIVESKFGKRKYNKGHHVEGVWNFGVVECSVSRNNLFFPI</sequence>
<dbReference type="AlphaFoldDB" id="A0A059EXT8"/>
<reference evidence="1 2" key="2">
    <citation type="submission" date="2014-03" db="EMBL/GenBank/DDBJ databases">
        <title>The Genome Sequence of Anncaliia algerae insect isolate PRA339.</title>
        <authorList>
            <consortium name="The Broad Institute Genome Sequencing Platform"/>
            <consortium name="The Broad Institute Genome Sequencing Center for Infectious Disease"/>
            <person name="Cuomo C."/>
            <person name="Becnel J."/>
            <person name="Sanscrainte N."/>
            <person name="Walker B."/>
            <person name="Young S.K."/>
            <person name="Zeng Q."/>
            <person name="Gargeya S."/>
            <person name="Fitzgerald M."/>
            <person name="Haas B."/>
            <person name="Abouelleil A."/>
            <person name="Alvarado L."/>
            <person name="Arachchi H.M."/>
            <person name="Berlin A.M."/>
            <person name="Chapman S.B."/>
            <person name="Dewar J."/>
            <person name="Goldberg J."/>
            <person name="Griggs A."/>
            <person name="Gujja S."/>
            <person name="Hansen M."/>
            <person name="Howarth C."/>
            <person name="Imamovic A."/>
            <person name="Larimer J."/>
            <person name="McCowan C."/>
            <person name="Murphy C."/>
            <person name="Neiman D."/>
            <person name="Pearson M."/>
            <person name="Priest M."/>
            <person name="Roberts A."/>
            <person name="Saif S."/>
            <person name="Shea T."/>
            <person name="Sisk P."/>
            <person name="Sykes S."/>
            <person name="Wortman J."/>
            <person name="Nusbaum C."/>
            <person name="Birren B."/>
        </authorList>
    </citation>
    <scope>NUCLEOTIDE SEQUENCE [LARGE SCALE GENOMIC DNA]</scope>
    <source>
        <strain evidence="1 2">PRA339</strain>
    </source>
</reference>
<name>A0A059EXT8_9MICR</name>
<feature type="non-terminal residue" evidence="1">
    <location>
        <position position="1"/>
    </location>
</feature>
<dbReference type="VEuPathDB" id="MicrosporidiaDB:H312_03084"/>
<dbReference type="HOGENOM" id="CLU_2819361_0_0_1"/>
<dbReference type="STRING" id="1288291.A0A059EXT8"/>
<dbReference type="EMBL" id="KK365261">
    <property type="protein sequence ID" value="KCZ79526.1"/>
    <property type="molecule type" value="Genomic_DNA"/>
</dbReference>
<accession>A0A059EXT8</accession>